<feature type="region of interest" description="Disordered" evidence="1">
    <location>
        <begin position="281"/>
        <end position="415"/>
    </location>
</feature>
<dbReference type="WBParaSite" id="TCNE_0001644001-mRNA-1">
    <property type="protein sequence ID" value="TCNE_0001644001-mRNA-1"/>
    <property type="gene ID" value="TCNE_0001644001"/>
</dbReference>
<feature type="region of interest" description="Disordered" evidence="1">
    <location>
        <begin position="65"/>
        <end position="89"/>
    </location>
</feature>
<feature type="compositionally biased region" description="Polar residues" evidence="1">
    <location>
        <begin position="172"/>
        <end position="186"/>
    </location>
</feature>
<evidence type="ECO:0000313" key="4">
    <source>
        <dbReference type="WBParaSite" id="TCNE_0001644001-mRNA-1"/>
    </source>
</evidence>
<dbReference type="EMBL" id="UYWY01023590">
    <property type="protein sequence ID" value="VDM47760.1"/>
    <property type="molecule type" value="Genomic_DNA"/>
</dbReference>
<feature type="compositionally biased region" description="Polar residues" evidence="1">
    <location>
        <begin position="294"/>
        <end position="334"/>
    </location>
</feature>
<evidence type="ECO:0000313" key="2">
    <source>
        <dbReference type="EMBL" id="VDM47760.1"/>
    </source>
</evidence>
<name>A0A183V6R9_TOXCA</name>
<feature type="compositionally biased region" description="Polar residues" evidence="1">
    <location>
        <begin position="353"/>
        <end position="378"/>
    </location>
</feature>
<dbReference type="AlphaFoldDB" id="A0A183V6R9"/>
<feature type="compositionally biased region" description="Low complexity" evidence="1">
    <location>
        <begin position="387"/>
        <end position="415"/>
    </location>
</feature>
<reference evidence="4" key="1">
    <citation type="submission" date="2016-06" db="UniProtKB">
        <authorList>
            <consortium name="WormBaseParasite"/>
        </authorList>
    </citation>
    <scope>IDENTIFICATION</scope>
</reference>
<protein>
    <submittedName>
        <fullName evidence="4">Serine/arginine repetitive matrix protein 2</fullName>
    </submittedName>
</protein>
<feature type="compositionally biased region" description="Low complexity" evidence="1">
    <location>
        <begin position="335"/>
        <end position="345"/>
    </location>
</feature>
<accession>A0A183V6R9</accession>
<evidence type="ECO:0000256" key="1">
    <source>
        <dbReference type="SAM" id="MobiDB-lite"/>
    </source>
</evidence>
<dbReference type="Proteomes" id="UP000050794">
    <property type="component" value="Unassembled WGS sequence"/>
</dbReference>
<evidence type="ECO:0000313" key="3">
    <source>
        <dbReference type="Proteomes" id="UP000050794"/>
    </source>
</evidence>
<proteinExistence type="predicted"/>
<sequence>MSEQTRIRIGDLVLDGTGDGQANADAMAAIRAAQLEANAQLPEFRFNNLIRSPIVFPRTRRRFLIPNHQRHSTESPSQATRMRRRASLRRVSAQRLLERRLSAQRQRISAHLANDAQQIPLRNVDDTQPPPRRLMNSQPASVRRMSRLRNSARRTSSAQRRRRALSADQASHNSGISSSNPVNPVASESTAVGISTHGNANLASTIAASIQTPPHPARSPATPPPRALFRDRAELTRPGISNGQVSLFRSGQRPVMRTVIRWRQESTSSSASDESANALLTADGARSARPGSTPFRNLTRPATNPSITFALGTQRNAGINNNNSPLATITSRLGTASDSSSTTPESDTDTVHSRSATSQSLPATNAQVPSSGVRTATMESAADRTLAVVNNANMSNSSRENSESGSTQISTSSSR</sequence>
<organism evidence="3 4">
    <name type="scientific">Toxocara canis</name>
    <name type="common">Canine roundworm</name>
    <dbReference type="NCBI Taxonomy" id="6265"/>
    <lineage>
        <taxon>Eukaryota</taxon>
        <taxon>Metazoa</taxon>
        <taxon>Ecdysozoa</taxon>
        <taxon>Nematoda</taxon>
        <taxon>Chromadorea</taxon>
        <taxon>Rhabditida</taxon>
        <taxon>Spirurina</taxon>
        <taxon>Ascaridomorpha</taxon>
        <taxon>Ascaridoidea</taxon>
        <taxon>Toxocaridae</taxon>
        <taxon>Toxocara</taxon>
    </lineage>
</organism>
<gene>
    <name evidence="2" type="ORF">TCNE_LOCUS16439</name>
</gene>
<reference evidence="2 3" key="2">
    <citation type="submission" date="2018-11" db="EMBL/GenBank/DDBJ databases">
        <authorList>
            <consortium name="Pathogen Informatics"/>
        </authorList>
    </citation>
    <scope>NUCLEOTIDE SEQUENCE [LARGE SCALE GENOMIC DNA]</scope>
</reference>
<feature type="region of interest" description="Disordered" evidence="1">
    <location>
        <begin position="119"/>
        <end position="186"/>
    </location>
</feature>
<keyword evidence="3" id="KW-1185">Reference proteome</keyword>